<reference evidence="1 2" key="1">
    <citation type="submission" date="2024-06" db="EMBL/GenBank/DDBJ databases">
        <title>The Natural Products Discovery Center: Release of the First 8490 Sequenced Strains for Exploring Actinobacteria Biosynthetic Diversity.</title>
        <authorList>
            <person name="Kalkreuter E."/>
            <person name="Kautsar S.A."/>
            <person name="Yang D."/>
            <person name="Bader C.D."/>
            <person name="Teijaro C.N."/>
            <person name="Fluegel L."/>
            <person name="Davis C.M."/>
            <person name="Simpson J.R."/>
            <person name="Lauterbach L."/>
            <person name="Steele A.D."/>
            <person name="Gui C."/>
            <person name="Meng S."/>
            <person name="Li G."/>
            <person name="Viehrig K."/>
            <person name="Ye F."/>
            <person name="Su P."/>
            <person name="Kiefer A.F."/>
            <person name="Nichols A."/>
            <person name="Cepeda A.J."/>
            <person name="Yan W."/>
            <person name="Fan B."/>
            <person name="Jiang Y."/>
            <person name="Adhikari A."/>
            <person name="Zheng C.-J."/>
            <person name="Schuster L."/>
            <person name="Cowan T.M."/>
            <person name="Smanski M.J."/>
            <person name="Chevrette M.G."/>
            <person name="De Carvalho L.P.S."/>
            <person name="Shen B."/>
        </authorList>
    </citation>
    <scope>NUCLEOTIDE SEQUENCE [LARGE SCALE GENOMIC DNA]</scope>
    <source>
        <strain evidence="1 2">NPDC000634</strain>
    </source>
</reference>
<accession>A0ABV1VX46</accession>
<keyword evidence="2" id="KW-1185">Reference proteome</keyword>
<organism evidence="1 2">
    <name type="scientific">Streptomyces carpinensis</name>
    <dbReference type="NCBI Taxonomy" id="66369"/>
    <lineage>
        <taxon>Bacteria</taxon>
        <taxon>Bacillati</taxon>
        <taxon>Actinomycetota</taxon>
        <taxon>Actinomycetes</taxon>
        <taxon>Kitasatosporales</taxon>
        <taxon>Streptomycetaceae</taxon>
        <taxon>Streptomyces</taxon>
    </lineage>
</organism>
<gene>
    <name evidence="1" type="ORF">ABT317_05605</name>
</gene>
<dbReference type="RefSeq" id="WP_086727547.1">
    <property type="nucleotide sequence ID" value="NZ_MUBM01000189.1"/>
</dbReference>
<sequence>MDMNNPQDVGAAFAAQMLGFTISEEPPPPDSPLGRVRAFTARYGEDALRPEHVQAAIEGRPLLPFE</sequence>
<evidence type="ECO:0000313" key="1">
    <source>
        <dbReference type="EMBL" id="MER6976519.1"/>
    </source>
</evidence>
<proteinExistence type="predicted"/>
<dbReference type="EMBL" id="JBEPCU010000048">
    <property type="protein sequence ID" value="MER6976519.1"/>
    <property type="molecule type" value="Genomic_DNA"/>
</dbReference>
<protein>
    <submittedName>
        <fullName evidence="1">Uncharacterized protein</fullName>
    </submittedName>
</protein>
<comment type="caution">
    <text evidence="1">The sequence shown here is derived from an EMBL/GenBank/DDBJ whole genome shotgun (WGS) entry which is preliminary data.</text>
</comment>
<dbReference type="Proteomes" id="UP001458415">
    <property type="component" value="Unassembled WGS sequence"/>
</dbReference>
<evidence type="ECO:0000313" key="2">
    <source>
        <dbReference type="Proteomes" id="UP001458415"/>
    </source>
</evidence>
<name>A0ABV1VX46_9ACTN</name>